<comment type="similarity">
    <text evidence="1">Belongs to the UPF0213 family.</text>
</comment>
<dbReference type="PANTHER" id="PTHR34477:SF5">
    <property type="entry name" value="BSL5627 PROTEIN"/>
    <property type="match status" value="1"/>
</dbReference>
<sequence length="97" mass="11833">MDLLFSVYILASAPYGTLYCGHTDYLARRIWQHREEHFRGFTRRHGVHRLVWYENGDSREGGLIRERQIKKWNRAWKIRLIEAMNPHWLDLYETLNC</sequence>
<name>A0A2N5DPQ9_9CAUL</name>
<protein>
    <submittedName>
        <fullName evidence="3">GIY-YIG nuclease</fullName>
    </submittedName>
</protein>
<feature type="domain" description="GIY-YIG" evidence="2">
    <location>
        <begin position="3"/>
        <end position="79"/>
    </location>
</feature>
<accession>A0A2N5DPQ9</accession>
<dbReference type="Pfam" id="PF01541">
    <property type="entry name" value="GIY-YIG"/>
    <property type="match status" value="1"/>
</dbReference>
<dbReference type="PROSITE" id="PS50164">
    <property type="entry name" value="GIY_YIG"/>
    <property type="match status" value="1"/>
</dbReference>
<organism evidence="3 4">
    <name type="scientific">Caulobacter zeae</name>
    <dbReference type="NCBI Taxonomy" id="2055137"/>
    <lineage>
        <taxon>Bacteria</taxon>
        <taxon>Pseudomonadati</taxon>
        <taxon>Pseudomonadota</taxon>
        <taxon>Alphaproteobacteria</taxon>
        <taxon>Caulobacterales</taxon>
        <taxon>Caulobacteraceae</taxon>
        <taxon>Caulobacter</taxon>
    </lineage>
</organism>
<dbReference type="Proteomes" id="UP000234479">
    <property type="component" value="Unassembled WGS sequence"/>
</dbReference>
<dbReference type="InterPro" id="IPR000305">
    <property type="entry name" value="GIY-YIG_endonuc"/>
</dbReference>
<evidence type="ECO:0000259" key="2">
    <source>
        <dbReference type="PROSITE" id="PS50164"/>
    </source>
</evidence>
<dbReference type="SUPFAM" id="SSF82771">
    <property type="entry name" value="GIY-YIG endonuclease"/>
    <property type="match status" value="1"/>
</dbReference>
<dbReference type="EMBL" id="PJRS01000011">
    <property type="protein sequence ID" value="PLR28039.1"/>
    <property type="molecule type" value="Genomic_DNA"/>
</dbReference>
<dbReference type="PANTHER" id="PTHR34477">
    <property type="entry name" value="UPF0213 PROTEIN YHBQ"/>
    <property type="match status" value="1"/>
</dbReference>
<keyword evidence="4" id="KW-1185">Reference proteome</keyword>
<dbReference type="InterPro" id="IPR035901">
    <property type="entry name" value="GIY-YIG_endonuc_sf"/>
</dbReference>
<dbReference type="CDD" id="cd10448">
    <property type="entry name" value="GIY-YIG_unchar_3"/>
    <property type="match status" value="1"/>
</dbReference>
<dbReference type="OrthoDB" id="287318at2"/>
<comment type="caution">
    <text evidence="3">The sequence shown here is derived from an EMBL/GenBank/DDBJ whole genome shotgun (WGS) entry which is preliminary data.</text>
</comment>
<gene>
    <name evidence="3" type="ORF">SGCZBJ_06765</name>
</gene>
<dbReference type="AlphaFoldDB" id="A0A2N5DPQ9"/>
<evidence type="ECO:0000313" key="3">
    <source>
        <dbReference type="EMBL" id="PLR28039.1"/>
    </source>
</evidence>
<dbReference type="InterPro" id="IPR050190">
    <property type="entry name" value="UPF0213_domain"/>
</dbReference>
<dbReference type="RefSeq" id="WP_101717236.1">
    <property type="nucleotide sequence ID" value="NZ_PJRS01000011.1"/>
</dbReference>
<dbReference type="Gene3D" id="3.40.1440.10">
    <property type="entry name" value="GIY-YIG endonuclease"/>
    <property type="match status" value="1"/>
</dbReference>
<evidence type="ECO:0000313" key="4">
    <source>
        <dbReference type="Proteomes" id="UP000234479"/>
    </source>
</evidence>
<evidence type="ECO:0000256" key="1">
    <source>
        <dbReference type="ARBA" id="ARBA00007435"/>
    </source>
</evidence>
<reference evidence="3 4" key="1">
    <citation type="submission" date="2017-12" db="EMBL/GenBank/DDBJ databases">
        <title>The genome sequence of Caulobacter sp. 410.</title>
        <authorList>
            <person name="Gao J."/>
            <person name="Mao X."/>
            <person name="Sun J."/>
        </authorList>
    </citation>
    <scope>NUCLEOTIDE SEQUENCE [LARGE SCALE GENOMIC DNA]</scope>
    <source>
        <strain evidence="3 4">410</strain>
    </source>
</reference>
<proteinExistence type="inferred from homology"/>